<dbReference type="PROSITE" id="PS00198">
    <property type="entry name" value="4FE4S_FER_1"/>
    <property type="match status" value="1"/>
</dbReference>
<dbReference type="PANTHER" id="PTHR43255">
    <property type="entry name" value="IRON-SULFUR-BINDING OXIDOREDUCTASE FADF-RELATED-RELATED"/>
    <property type="match status" value="1"/>
</dbReference>
<keyword evidence="6" id="KW-0812">Transmembrane</keyword>
<dbReference type="SUPFAM" id="SSF103501">
    <property type="entry name" value="Respiratory nitrate reductase 1 gamma chain"/>
    <property type="match status" value="1"/>
</dbReference>
<dbReference type="GO" id="GO:0046872">
    <property type="term" value="F:metal ion binding"/>
    <property type="evidence" value="ECO:0007669"/>
    <property type="project" value="UniProtKB-KW"/>
</dbReference>
<evidence type="ECO:0000259" key="7">
    <source>
        <dbReference type="PROSITE" id="PS51379"/>
    </source>
</evidence>
<protein>
    <submittedName>
        <fullName evidence="8">Fe-S oxidoreductase</fullName>
    </submittedName>
</protein>
<organism evidence="8">
    <name type="scientific">hydrothermal vent metagenome</name>
    <dbReference type="NCBI Taxonomy" id="652676"/>
    <lineage>
        <taxon>unclassified sequences</taxon>
        <taxon>metagenomes</taxon>
        <taxon>ecological metagenomes</taxon>
    </lineage>
</organism>
<dbReference type="GO" id="GO:0016491">
    <property type="term" value="F:oxidoreductase activity"/>
    <property type="evidence" value="ECO:0007669"/>
    <property type="project" value="UniProtKB-KW"/>
</dbReference>
<feature type="transmembrane region" description="Helical" evidence="6">
    <location>
        <begin position="141"/>
        <end position="161"/>
    </location>
</feature>
<evidence type="ECO:0000256" key="4">
    <source>
        <dbReference type="ARBA" id="ARBA00023004"/>
    </source>
</evidence>
<dbReference type="InterPro" id="IPR009051">
    <property type="entry name" value="Helical_ferredxn"/>
</dbReference>
<evidence type="ECO:0000313" key="8">
    <source>
        <dbReference type="EMBL" id="CUV03501.1"/>
    </source>
</evidence>
<keyword evidence="5" id="KW-0411">Iron-sulfur</keyword>
<dbReference type="InterPro" id="IPR004017">
    <property type="entry name" value="Cys_rich_dom"/>
</dbReference>
<proteinExistence type="predicted"/>
<dbReference type="InterPro" id="IPR017896">
    <property type="entry name" value="4Fe4S_Fe-S-bd"/>
</dbReference>
<keyword evidence="1" id="KW-0004">4Fe-4S</keyword>
<dbReference type="EMBL" id="FAXA01000430">
    <property type="protein sequence ID" value="CUV03501.1"/>
    <property type="molecule type" value="Genomic_DNA"/>
</dbReference>
<dbReference type="Gene3D" id="1.10.1060.10">
    <property type="entry name" value="Alpha-helical ferredoxin"/>
    <property type="match status" value="1"/>
</dbReference>
<feature type="domain" description="4Fe-4S ferredoxin-type" evidence="7">
    <location>
        <begin position="303"/>
        <end position="332"/>
    </location>
</feature>
<keyword evidence="3" id="KW-0560">Oxidoreductase</keyword>
<accession>A0A160VB97</accession>
<evidence type="ECO:0000256" key="2">
    <source>
        <dbReference type="ARBA" id="ARBA00022723"/>
    </source>
</evidence>
<dbReference type="Pfam" id="PF02754">
    <property type="entry name" value="CCG"/>
    <property type="match status" value="2"/>
</dbReference>
<feature type="transmembrane region" description="Helical" evidence="6">
    <location>
        <begin position="240"/>
        <end position="258"/>
    </location>
</feature>
<reference evidence="8" key="1">
    <citation type="submission" date="2015-10" db="EMBL/GenBank/DDBJ databases">
        <authorList>
            <person name="Gilbert D.G."/>
        </authorList>
    </citation>
    <scope>NUCLEOTIDE SEQUENCE</scope>
</reference>
<evidence type="ECO:0000256" key="5">
    <source>
        <dbReference type="ARBA" id="ARBA00023014"/>
    </source>
</evidence>
<keyword evidence="6" id="KW-1133">Transmembrane helix</keyword>
<evidence type="ECO:0000256" key="6">
    <source>
        <dbReference type="SAM" id="Phobius"/>
    </source>
</evidence>
<keyword evidence="4" id="KW-0408">Iron</keyword>
<feature type="transmembrane region" description="Helical" evidence="6">
    <location>
        <begin position="96"/>
        <end position="121"/>
    </location>
</feature>
<name>A0A160VB97_9ZZZZ</name>
<gene>
    <name evidence="8" type="ORF">MGWOODY_Clf1673</name>
</gene>
<evidence type="ECO:0000256" key="3">
    <source>
        <dbReference type="ARBA" id="ARBA00023002"/>
    </source>
</evidence>
<dbReference type="Pfam" id="PF13187">
    <property type="entry name" value="Fer4_9"/>
    <property type="match status" value="1"/>
</dbReference>
<dbReference type="InterPro" id="IPR017900">
    <property type="entry name" value="4Fe4S_Fe_S_CS"/>
</dbReference>
<dbReference type="PANTHER" id="PTHR43255:SF1">
    <property type="entry name" value="IRON-SULFUR-BINDING OXIDOREDUCTASE FADF-RELATED"/>
    <property type="match status" value="1"/>
</dbReference>
<feature type="transmembrane region" description="Helical" evidence="6">
    <location>
        <begin position="181"/>
        <end position="202"/>
    </location>
</feature>
<dbReference type="PROSITE" id="PS51379">
    <property type="entry name" value="4FE4S_FER_2"/>
    <property type="match status" value="2"/>
</dbReference>
<dbReference type="AlphaFoldDB" id="A0A160VB97"/>
<evidence type="ECO:0000256" key="1">
    <source>
        <dbReference type="ARBA" id="ARBA00022485"/>
    </source>
</evidence>
<dbReference type="GO" id="GO:0051539">
    <property type="term" value="F:4 iron, 4 sulfur cluster binding"/>
    <property type="evidence" value="ECO:0007669"/>
    <property type="project" value="UniProtKB-KW"/>
</dbReference>
<dbReference type="Gene3D" id="1.20.950.20">
    <property type="entry name" value="Transmembrane di-heme cytochromes, Chain C"/>
    <property type="match status" value="1"/>
</dbReference>
<keyword evidence="6" id="KW-0472">Membrane</keyword>
<dbReference type="InterPro" id="IPR051460">
    <property type="entry name" value="HdrC_iron-sulfur_subunit"/>
</dbReference>
<dbReference type="InterPro" id="IPR036197">
    <property type="entry name" value="NarG-like_sf"/>
</dbReference>
<sequence length="698" mass="77857">MSQVITAWTDLRPVKWVYSLVPPGDIGSLPLWVGVFVLLGLALAIFNYTFYNRVVRLVLQGKETSRFDHPMERIWGALLISLGQQKVLQRVKYGDYAGIGHATIFWGFLTFMLSYGIFIFAASVNGGFPAWLLTETGVLVYSRYLDILSAVLLVVLVWAFVRRWVLKPHRLSYDLTRHSDALIIVLLIGGLMLSTLLTHAFWVAQGGIGPEADVYIGKALGELFTDLGIGISAAKTLQGVFWWSHLSIILIFTVYIPYTKHMHMFAAPVNAFFRSLEPKGALSLMDLENVEKFGAGRVQDFTWKQLLDGYACAVCGRCTDACPANLTGKQLSPMHIVENLKDHLVEIGHQGERSVEHVEPFPILDGDDGVISEASIWDCLNCGACMEECPVTVEHVPTIMDMRRYLLLEESKAPETAMNALLSMEQRGHPWRGTTYSRTDWAEGLEVPTLAEKPDAEVLFWVGCTPALEQRSQAIARSMAKVLKAAKVDFAILGDEETCTGDPARRMGNEYLFQILAQQNIDTMNGYNVKKVVTICPHCFNTMKNEYPQLGGNFEVLHYSQFVDRLIKKGDIKPVKMMDITMAYHDSCFLGRHNGVYDEPRDVAKAIPGLKLVEMGSRCRERGFCCGAGGGHMWIEESQGTRVNHARTDQFLDTEADTVGVSCPFCVQMMTEGIQAKGLDSEKKAKDVLEILAESLEL</sequence>
<keyword evidence="2" id="KW-0479">Metal-binding</keyword>
<dbReference type="GO" id="GO:0005886">
    <property type="term" value="C:plasma membrane"/>
    <property type="evidence" value="ECO:0007669"/>
    <property type="project" value="TreeGrafter"/>
</dbReference>
<feature type="domain" description="4Fe-4S ferredoxin-type" evidence="7">
    <location>
        <begin position="368"/>
        <end position="399"/>
    </location>
</feature>
<dbReference type="SUPFAM" id="SSF46548">
    <property type="entry name" value="alpha-helical ferredoxin"/>
    <property type="match status" value="1"/>
</dbReference>
<feature type="transmembrane region" description="Helical" evidence="6">
    <location>
        <begin position="29"/>
        <end position="50"/>
    </location>
</feature>